<dbReference type="GO" id="GO:0008830">
    <property type="term" value="F:dTDP-4-dehydrorhamnose 3,5-epimerase activity"/>
    <property type="evidence" value="ECO:0007669"/>
    <property type="project" value="UniProtKB-UniRule"/>
</dbReference>
<sequence>MNFETNIDGIEGLSLFTPRVHTDSRGCFHELFRQSQFSDNGIQANFQQDNISVSRKGVVRGLHFQTTPFEQAKLVICIVGEIYDVALDLRIGSPTLGRFCAMKLNASNPCALYIPRGFAHGFQCLSESATLLYKCDTEYSPDHESGIFWQDPELKIPWPINDTKPILSERDLNLPMMSSYLSSRSNA</sequence>
<dbReference type="EMBL" id="PGXC01000015">
    <property type="protein sequence ID" value="PKK89585.1"/>
    <property type="molecule type" value="Genomic_DNA"/>
</dbReference>
<feature type="site" description="Participates in a stacking interaction with the thymidine ring of dTDP-4-oxo-6-deoxyglucose" evidence="2">
    <location>
        <position position="139"/>
    </location>
</feature>
<reference evidence="4 5" key="1">
    <citation type="journal article" date="2017" name="ISME J.">
        <title>Potential for microbial H2 and metal transformations associated with novel bacteria and archaea in deep terrestrial subsurface sediments.</title>
        <authorList>
            <person name="Hernsdorf A.W."/>
            <person name="Amano Y."/>
            <person name="Miyakawa K."/>
            <person name="Ise K."/>
            <person name="Suzuki Y."/>
            <person name="Anantharaman K."/>
            <person name="Probst A."/>
            <person name="Burstein D."/>
            <person name="Thomas B.C."/>
            <person name="Banfield J.F."/>
        </authorList>
    </citation>
    <scope>NUCLEOTIDE SEQUENCE [LARGE SCALE GENOMIC DNA]</scope>
    <source>
        <strain evidence="4">HGW-Wallbacteria-1</strain>
    </source>
</reference>
<gene>
    <name evidence="4" type="primary">rfbC</name>
    <name evidence="4" type="ORF">CVV64_13535</name>
</gene>
<comment type="subunit">
    <text evidence="3">Homodimer.</text>
</comment>
<evidence type="ECO:0000256" key="1">
    <source>
        <dbReference type="PIRSR" id="PIRSR600888-1"/>
    </source>
</evidence>
<evidence type="ECO:0000256" key="3">
    <source>
        <dbReference type="RuleBase" id="RU364069"/>
    </source>
</evidence>
<dbReference type="GO" id="GO:0000271">
    <property type="term" value="P:polysaccharide biosynthetic process"/>
    <property type="evidence" value="ECO:0007669"/>
    <property type="project" value="TreeGrafter"/>
</dbReference>
<dbReference type="InterPro" id="IPR000888">
    <property type="entry name" value="RmlC-like"/>
</dbReference>
<dbReference type="GO" id="GO:0005829">
    <property type="term" value="C:cytosol"/>
    <property type="evidence" value="ECO:0007669"/>
    <property type="project" value="TreeGrafter"/>
</dbReference>
<dbReference type="SUPFAM" id="SSF51182">
    <property type="entry name" value="RmlC-like cupins"/>
    <property type="match status" value="1"/>
</dbReference>
<dbReference type="InterPro" id="IPR014710">
    <property type="entry name" value="RmlC-like_jellyroll"/>
</dbReference>
<feature type="active site" description="Proton donor" evidence="1">
    <location>
        <position position="133"/>
    </location>
</feature>
<evidence type="ECO:0000313" key="5">
    <source>
        <dbReference type="Proteomes" id="UP000233256"/>
    </source>
</evidence>
<dbReference type="UniPathway" id="UPA00124"/>
<dbReference type="CDD" id="cd00438">
    <property type="entry name" value="cupin_RmlC"/>
    <property type="match status" value="1"/>
</dbReference>
<organism evidence="4 5">
    <name type="scientific">Candidatus Wallbacteria bacterium HGW-Wallbacteria-1</name>
    <dbReference type="NCBI Taxonomy" id="2013854"/>
    <lineage>
        <taxon>Bacteria</taxon>
        <taxon>Candidatus Walliibacteriota</taxon>
    </lineage>
</organism>
<comment type="similarity">
    <text evidence="3">Belongs to the dTDP-4-dehydrorhamnose 3,5-epimerase family.</text>
</comment>
<dbReference type="InterPro" id="IPR011051">
    <property type="entry name" value="RmlC_Cupin_sf"/>
</dbReference>
<dbReference type="Proteomes" id="UP000233256">
    <property type="component" value="Unassembled WGS sequence"/>
</dbReference>
<dbReference type="GO" id="GO:0019305">
    <property type="term" value="P:dTDP-rhamnose biosynthetic process"/>
    <property type="evidence" value="ECO:0007669"/>
    <property type="project" value="UniProtKB-UniRule"/>
</dbReference>
<keyword evidence="3" id="KW-0413">Isomerase</keyword>
<feature type="active site" description="Proton acceptor" evidence="1">
    <location>
        <position position="63"/>
    </location>
</feature>
<dbReference type="AlphaFoldDB" id="A0A2N1PMM9"/>
<dbReference type="NCBIfam" id="TIGR01221">
    <property type="entry name" value="rmlC"/>
    <property type="match status" value="1"/>
</dbReference>
<evidence type="ECO:0000256" key="2">
    <source>
        <dbReference type="PIRSR" id="PIRSR600888-3"/>
    </source>
</evidence>
<comment type="caution">
    <text evidence="4">The sequence shown here is derived from an EMBL/GenBank/DDBJ whole genome shotgun (WGS) entry which is preliminary data.</text>
</comment>
<dbReference type="PANTHER" id="PTHR21047:SF2">
    <property type="entry name" value="THYMIDINE DIPHOSPHO-4-KETO-RHAMNOSE 3,5-EPIMERASE"/>
    <property type="match status" value="1"/>
</dbReference>
<dbReference type="Gene3D" id="2.60.120.10">
    <property type="entry name" value="Jelly Rolls"/>
    <property type="match status" value="1"/>
</dbReference>
<comment type="pathway">
    <text evidence="3">Carbohydrate biosynthesis; dTDP-L-rhamnose biosynthesis.</text>
</comment>
<protein>
    <recommendedName>
        <fullName evidence="3">dTDP-4-dehydrorhamnose 3,5-epimerase</fullName>
        <ecNumber evidence="3">5.1.3.13</ecNumber>
    </recommendedName>
    <alternativeName>
        <fullName evidence="3">Thymidine diphospho-4-keto-rhamnose 3,5-epimerase</fullName>
    </alternativeName>
</protein>
<name>A0A2N1PMM9_9BACT</name>
<dbReference type="Pfam" id="PF00908">
    <property type="entry name" value="dTDP_sugar_isom"/>
    <property type="match status" value="1"/>
</dbReference>
<dbReference type="EC" id="5.1.3.13" evidence="3"/>
<comment type="function">
    <text evidence="3">Catalyzes the epimerization of the C3' and C5'positions of dTDP-6-deoxy-D-xylo-4-hexulose, forming dTDP-6-deoxy-L-lyxo-4-hexulose.</text>
</comment>
<comment type="catalytic activity">
    <reaction evidence="3">
        <text>dTDP-4-dehydro-6-deoxy-alpha-D-glucose = dTDP-4-dehydro-beta-L-rhamnose</text>
        <dbReference type="Rhea" id="RHEA:16969"/>
        <dbReference type="ChEBI" id="CHEBI:57649"/>
        <dbReference type="ChEBI" id="CHEBI:62830"/>
        <dbReference type="EC" id="5.1.3.13"/>
    </reaction>
</comment>
<dbReference type="PANTHER" id="PTHR21047">
    <property type="entry name" value="DTDP-6-DEOXY-D-GLUCOSE-3,5 EPIMERASE"/>
    <property type="match status" value="1"/>
</dbReference>
<proteinExistence type="inferred from homology"/>
<evidence type="ECO:0000313" key="4">
    <source>
        <dbReference type="EMBL" id="PKK89585.1"/>
    </source>
</evidence>
<accession>A0A2N1PMM9</accession>